<dbReference type="AlphaFoldDB" id="A0A857MC27"/>
<evidence type="ECO:0000313" key="1">
    <source>
        <dbReference type="EMBL" id="QHN40004.1"/>
    </source>
</evidence>
<dbReference type="RefSeq" id="WP_040514284.1">
    <property type="nucleotide sequence ID" value="NZ_CP045804.1"/>
</dbReference>
<dbReference type="EMBL" id="CP045810">
    <property type="protein sequence ID" value="QHN40004.1"/>
    <property type="molecule type" value="Genomic_DNA"/>
</dbReference>
<protein>
    <submittedName>
        <fullName evidence="1">Uncharacterized protein</fullName>
    </submittedName>
</protein>
<sequence length="190" mass="21105">MSRDDTTPTQLSYEQFGRRFFEIAVTENRIGAAFTPLAGEDFEIGPLATGPGGMVKVKANVSVGRPVITRYVNELITFKVRLPLSINLVVDLRLDRLRYDVTGVVPLDLTVRAVDPLSIHIDVDTPRPRDVQVGVASHGTRAEVIRFVAQVDDEIKRVIAKHVSQQVRTPEIRQACIIDIAHELDKVMPA</sequence>
<name>A0A857MC27_9ACTN</name>
<accession>A0A857MC27</accession>
<reference evidence="1" key="1">
    <citation type="journal article" date="2021" name="Nat. Microbiol.">
        <title>Cocultivation of an ultrasmall environmental parasitic bacterium with lytic ability against bacteria associated with wastewater foams.</title>
        <authorList>
            <person name="Batinovic S."/>
            <person name="Rose J.J.A."/>
            <person name="Ratcliffe J."/>
            <person name="Seviour R.J."/>
            <person name="Petrovski S."/>
        </authorList>
    </citation>
    <scope>NUCLEOTIDE SEQUENCE</scope>
    <source>
        <strain evidence="1">CON44</strain>
    </source>
</reference>
<proteinExistence type="predicted"/>
<gene>
    <name evidence="1" type="ORF">GII30_13305</name>
</gene>
<organism evidence="1">
    <name type="scientific">Gordonia amarae</name>
    <dbReference type="NCBI Taxonomy" id="36821"/>
    <lineage>
        <taxon>Bacteria</taxon>
        <taxon>Bacillati</taxon>
        <taxon>Actinomycetota</taxon>
        <taxon>Actinomycetes</taxon>
        <taxon>Mycobacteriales</taxon>
        <taxon>Gordoniaceae</taxon>
        <taxon>Gordonia</taxon>
    </lineage>
</organism>